<proteinExistence type="predicted"/>
<sequence length="86" mass="9397">MCLVYKSTPVLHDDGSTFVSRGACRAPFRVLPSASPRALLPPGFIFGIPVEWHDVTGSLPFPRCPVSRSRRSTAAETGERLRNRGS</sequence>
<comment type="caution">
    <text evidence="2">The sequence shown here is derived from an EMBL/GenBank/DDBJ whole genome shotgun (WGS) entry which is preliminary data.</text>
</comment>
<evidence type="ECO:0000313" key="3">
    <source>
        <dbReference type="Proteomes" id="UP000287033"/>
    </source>
</evidence>
<keyword evidence="3" id="KW-1185">Reference proteome</keyword>
<accession>A0A401TMT3</accession>
<feature type="region of interest" description="Disordered" evidence="1">
    <location>
        <begin position="66"/>
        <end position="86"/>
    </location>
</feature>
<dbReference type="EMBL" id="BEZZ01129064">
    <property type="protein sequence ID" value="GCC43977.1"/>
    <property type="molecule type" value="Genomic_DNA"/>
</dbReference>
<dbReference type="Proteomes" id="UP000287033">
    <property type="component" value="Unassembled WGS sequence"/>
</dbReference>
<organism evidence="2 3">
    <name type="scientific">Chiloscyllium punctatum</name>
    <name type="common">Brownbanded bambooshark</name>
    <name type="synonym">Hemiscyllium punctatum</name>
    <dbReference type="NCBI Taxonomy" id="137246"/>
    <lineage>
        <taxon>Eukaryota</taxon>
        <taxon>Metazoa</taxon>
        <taxon>Chordata</taxon>
        <taxon>Craniata</taxon>
        <taxon>Vertebrata</taxon>
        <taxon>Chondrichthyes</taxon>
        <taxon>Elasmobranchii</taxon>
        <taxon>Galeomorphii</taxon>
        <taxon>Galeoidea</taxon>
        <taxon>Orectolobiformes</taxon>
        <taxon>Hemiscylliidae</taxon>
        <taxon>Chiloscyllium</taxon>
    </lineage>
</organism>
<feature type="compositionally biased region" description="Basic and acidic residues" evidence="1">
    <location>
        <begin position="77"/>
        <end position="86"/>
    </location>
</feature>
<evidence type="ECO:0000313" key="2">
    <source>
        <dbReference type="EMBL" id="GCC43977.1"/>
    </source>
</evidence>
<gene>
    <name evidence="2" type="ORF">chiPu_0028327</name>
</gene>
<evidence type="ECO:0000256" key="1">
    <source>
        <dbReference type="SAM" id="MobiDB-lite"/>
    </source>
</evidence>
<reference evidence="2 3" key="1">
    <citation type="journal article" date="2018" name="Nat. Ecol. Evol.">
        <title>Shark genomes provide insights into elasmobranch evolution and the origin of vertebrates.</title>
        <authorList>
            <person name="Hara Y"/>
            <person name="Yamaguchi K"/>
            <person name="Onimaru K"/>
            <person name="Kadota M"/>
            <person name="Koyanagi M"/>
            <person name="Keeley SD"/>
            <person name="Tatsumi K"/>
            <person name="Tanaka K"/>
            <person name="Motone F"/>
            <person name="Kageyama Y"/>
            <person name="Nozu R"/>
            <person name="Adachi N"/>
            <person name="Nishimura O"/>
            <person name="Nakagawa R"/>
            <person name="Tanegashima C"/>
            <person name="Kiyatake I"/>
            <person name="Matsumoto R"/>
            <person name="Murakumo K"/>
            <person name="Nishida K"/>
            <person name="Terakita A"/>
            <person name="Kuratani S"/>
            <person name="Sato K"/>
            <person name="Hyodo S Kuraku.S."/>
        </authorList>
    </citation>
    <scope>NUCLEOTIDE SEQUENCE [LARGE SCALE GENOMIC DNA]</scope>
</reference>
<dbReference type="AlphaFoldDB" id="A0A401TMT3"/>
<name>A0A401TMT3_CHIPU</name>
<protein>
    <submittedName>
        <fullName evidence="2">Uncharacterized protein</fullName>
    </submittedName>
</protein>